<name>A0AAP0BXM6_9ASPA</name>
<comment type="caution">
    <text evidence="1">The sequence shown here is derived from an EMBL/GenBank/DDBJ whole genome shotgun (WGS) entry which is preliminary data.</text>
</comment>
<evidence type="ECO:0000313" key="2">
    <source>
        <dbReference type="Proteomes" id="UP001418222"/>
    </source>
</evidence>
<evidence type="ECO:0000313" key="1">
    <source>
        <dbReference type="EMBL" id="KAK8954141.1"/>
    </source>
</evidence>
<keyword evidence="2" id="KW-1185">Reference proteome</keyword>
<organism evidence="1 2">
    <name type="scientific">Platanthera zijinensis</name>
    <dbReference type="NCBI Taxonomy" id="2320716"/>
    <lineage>
        <taxon>Eukaryota</taxon>
        <taxon>Viridiplantae</taxon>
        <taxon>Streptophyta</taxon>
        <taxon>Embryophyta</taxon>
        <taxon>Tracheophyta</taxon>
        <taxon>Spermatophyta</taxon>
        <taxon>Magnoliopsida</taxon>
        <taxon>Liliopsida</taxon>
        <taxon>Asparagales</taxon>
        <taxon>Orchidaceae</taxon>
        <taxon>Orchidoideae</taxon>
        <taxon>Orchideae</taxon>
        <taxon>Orchidinae</taxon>
        <taxon>Platanthera</taxon>
    </lineage>
</organism>
<dbReference type="AlphaFoldDB" id="A0AAP0BXM6"/>
<dbReference type="Proteomes" id="UP001418222">
    <property type="component" value="Unassembled WGS sequence"/>
</dbReference>
<proteinExistence type="predicted"/>
<protein>
    <submittedName>
        <fullName evidence="1">Uncharacterized protein</fullName>
    </submittedName>
</protein>
<accession>A0AAP0BXM6</accession>
<sequence>MEKSHFAEEARSEMMETEIDSLMGDKFEVAYCLGFDRGFKLLGGFRRVMTWAWRMPWMRMLTSMSRDDPTASFDTVCLLYLALFCRCAFASLHVCCFSL</sequence>
<dbReference type="EMBL" id="JBBWWQ010000002">
    <property type="protein sequence ID" value="KAK8954141.1"/>
    <property type="molecule type" value="Genomic_DNA"/>
</dbReference>
<gene>
    <name evidence="1" type="ORF">KSP39_PZI002323</name>
</gene>
<reference evidence="1 2" key="1">
    <citation type="journal article" date="2022" name="Nat. Plants">
        <title>Genomes of leafy and leafless Platanthera orchids illuminate the evolution of mycoheterotrophy.</title>
        <authorList>
            <person name="Li M.H."/>
            <person name="Liu K.W."/>
            <person name="Li Z."/>
            <person name="Lu H.C."/>
            <person name="Ye Q.L."/>
            <person name="Zhang D."/>
            <person name="Wang J.Y."/>
            <person name="Li Y.F."/>
            <person name="Zhong Z.M."/>
            <person name="Liu X."/>
            <person name="Yu X."/>
            <person name="Liu D.K."/>
            <person name="Tu X.D."/>
            <person name="Liu B."/>
            <person name="Hao Y."/>
            <person name="Liao X.Y."/>
            <person name="Jiang Y.T."/>
            <person name="Sun W.H."/>
            <person name="Chen J."/>
            <person name="Chen Y.Q."/>
            <person name="Ai Y."/>
            <person name="Zhai J.W."/>
            <person name="Wu S.S."/>
            <person name="Zhou Z."/>
            <person name="Hsiao Y.Y."/>
            <person name="Wu W.L."/>
            <person name="Chen Y.Y."/>
            <person name="Lin Y.F."/>
            <person name="Hsu J.L."/>
            <person name="Li C.Y."/>
            <person name="Wang Z.W."/>
            <person name="Zhao X."/>
            <person name="Zhong W.Y."/>
            <person name="Ma X.K."/>
            <person name="Ma L."/>
            <person name="Huang J."/>
            <person name="Chen G.Z."/>
            <person name="Huang M.Z."/>
            <person name="Huang L."/>
            <person name="Peng D.H."/>
            <person name="Luo Y.B."/>
            <person name="Zou S.Q."/>
            <person name="Chen S.P."/>
            <person name="Lan S."/>
            <person name="Tsai W.C."/>
            <person name="Van de Peer Y."/>
            <person name="Liu Z.J."/>
        </authorList>
    </citation>
    <scope>NUCLEOTIDE SEQUENCE [LARGE SCALE GENOMIC DNA]</scope>
    <source>
        <strain evidence="1">Lor287</strain>
    </source>
</reference>